<evidence type="ECO:0000313" key="11">
    <source>
        <dbReference type="Proteomes" id="UP001352852"/>
    </source>
</evidence>
<dbReference type="Gene3D" id="3.90.660.10">
    <property type="match status" value="1"/>
</dbReference>
<dbReference type="EMBL" id="JAHUTJ010002712">
    <property type="protein sequence ID" value="MED6265347.1"/>
    <property type="molecule type" value="Genomic_DNA"/>
</dbReference>
<evidence type="ECO:0000256" key="3">
    <source>
        <dbReference type="ARBA" id="ARBA00012804"/>
    </source>
</evidence>
<evidence type="ECO:0000256" key="6">
    <source>
        <dbReference type="ARBA" id="ARBA00022827"/>
    </source>
</evidence>
<dbReference type="Gene3D" id="1.10.405.10">
    <property type="entry name" value="Guanine Nucleotide Dissociation Inhibitor, domain 1"/>
    <property type="match status" value="1"/>
</dbReference>
<keyword evidence="5" id="KW-1000">Mitochondrion outer membrane</keyword>
<dbReference type="Proteomes" id="UP001352852">
    <property type="component" value="Unassembled WGS sequence"/>
</dbReference>
<comment type="catalytic activity">
    <reaction evidence="7">
        <text>a secondary aliphatic amine + O2 + H2O = a primary amine + an aldehyde + H2O2</text>
        <dbReference type="Rhea" id="RHEA:26414"/>
        <dbReference type="ChEBI" id="CHEBI:15377"/>
        <dbReference type="ChEBI" id="CHEBI:15379"/>
        <dbReference type="ChEBI" id="CHEBI:16240"/>
        <dbReference type="ChEBI" id="CHEBI:17478"/>
        <dbReference type="ChEBI" id="CHEBI:58855"/>
        <dbReference type="ChEBI" id="CHEBI:65296"/>
        <dbReference type="EC" id="1.4.3.4"/>
    </reaction>
</comment>
<evidence type="ECO:0000256" key="4">
    <source>
        <dbReference type="ARBA" id="ARBA00022630"/>
    </source>
</evidence>
<evidence type="ECO:0000313" key="10">
    <source>
        <dbReference type="EMBL" id="MED6265347.1"/>
    </source>
</evidence>
<feature type="non-terminal residue" evidence="10">
    <location>
        <position position="167"/>
    </location>
</feature>
<name>A0ABU7CQY8_9TELE</name>
<evidence type="ECO:0000256" key="5">
    <source>
        <dbReference type="ARBA" id="ARBA00022787"/>
    </source>
</evidence>
<sequence>MTADIWDVVIVGAGLSGLSAAHLLRKRHAKLKILILEGKDRVGGRTVSSEIPAAGGADRWDFGGQWVGSTQTHIMELIKDLGLEVYPQFNVGKKVLHMGGPTCKVRMYRTSIPALSPLVLLDFSQLLWKINRLCRTVCVQDLLRTPNAAELDSMTLHSYIEKNTWTQ</sequence>
<keyword evidence="11" id="KW-1185">Reference proteome</keyword>
<keyword evidence="6" id="KW-0274">FAD</keyword>
<comment type="similarity">
    <text evidence="2">Belongs to the flavin monoamine oxidase family.</text>
</comment>
<keyword evidence="4" id="KW-0285">Flavoprotein</keyword>
<comment type="subcellular location">
    <subcellularLocation>
        <location evidence="1">Mitochondrion outer membrane</location>
        <topology evidence="1">Single-pass type IV membrane protein</topology>
        <orientation evidence="1">Cytoplasmic side</orientation>
    </subcellularLocation>
</comment>
<evidence type="ECO:0000256" key="1">
    <source>
        <dbReference type="ARBA" id="ARBA00004362"/>
    </source>
</evidence>
<dbReference type="EC" id="1.4.3.4" evidence="3"/>
<dbReference type="InterPro" id="IPR002937">
    <property type="entry name" value="Amino_oxidase"/>
</dbReference>
<proteinExistence type="inferred from homology"/>
<accession>A0ABU7CQY8</accession>
<evidence type="ECO:0000256" key="8">
    <source>
        <dbReference type="SAM" id="Phobius"/>
    </source>
</evidence>
<comment type="caution">
    <text evidence="10">The sequence shown here is derived from an EMBL/GenBank/DDBJ whole genome shotgun (WGS) entry which is preliminary data.</text>
</comment>
<keyword evidence="5" id="KW-0496">Mitochondrion</keyword>
<dbReference type="Gene3D" id="3.50.50.60">
    <property type="entry name" value="FAD/NAD(P)-binding domain"/>
    <property type="match status" value="1"/>
</dbReference>
<dbReference type="SUPFAM" id="SSF51905">
    <property type="entry name" value="FAD/NAD(P)-binding domain"/>
    <property type="match status" value="1"/>
</dbReference>
<organism evidence="10 11">
    <name type="scientific">Characodon lateralis</name>
    <dbReference type="NCBI Taxonomy" id="208331"/>
    <lineage>
        <taxon>Eukaryota</taxon>
        <taxon>Metazoa</taxon>
        <taxon>Chordata</taxon>
        <taxon>Craniata</taxon>
        <taxon>Vertebrata</taxon>
        <taxon>Euteleostomi</taxon>
        <taxon>Actinopterygii</taxon>
        <taxon>Neopterygii</taxon>
        <taxon>Teleostei</taxon>
        <taxon>Neoteleostei</taxon>
        <taxon>Acanthomorphata</taxon>
        <taxon>Ovalentaria</taxon>
        <taxon>Atherinomorphae</taxon>
        <taxon>Cyprinodontiformes</taxon>
        <taxon>Goodeidae</taxon>
        <taxon>Characodon</taxon>
    </lineage>
</organism>
<feature type="domain" description="Amine oxidase" evidence="9">
    <location>
        <begin position="15"/>
        <end position="101"/>
    </location>
</feature>
<protein>
    <recommendedName>
        <fullName evidence="3">monoamine oxidase</fullName>
        <ecNumber evidence="3">1.4.3.4</ecNumber>
    </recommendedName>
</protein>
<keyword evidence="8" id="KW-0472">Membrane</keyword>
<evidence type="ECO:0000256" key="2">
    <source>
        <dbReference type="ARBA" id="ARBA00005995"/>
    </source>
</evidence>
<dbReference type="InterPro" id="IPR036188">
    <property type="entry name" value="FAD/NAD-bd_sf"/>
</dbReference>
<gene>
    <name evidence="10" type="ORF">CHARACLAT_024513</name>
</gene>
<evidence type="ECO:0000259" key="9">
    <source>
        <dbReference type="Pfam" id="PF01593"/>
    </source>
</evidence>
<keyword evidence="8" id="KW-0812">Transmembrane</keyword>
<evidence type="ECO:0000256" key="7">
    <source>
        <dbReference type="ARBA" id="ARBA00048448"/>
    </source>
</evidence>
<dbReference type="PANTHER" id="PTHR43563">
    <property type="entry name" value="AMINE OXIDASE"/>
    <property type="match status" value="1"/>
</dbReference>
<keyword evidence="8" id="KW-1133">Transmembrane helix</keyword>
<reference evidence="10 11" key="1">
    <citation type="submission" date="2021-06" db="EMBL/GenBank/DDBJ databases">
        <authorList>
            <person name="Palmer J.M."/>
        </authorList>
    </citation>
    <scope>NUCLEOTIDE SEQUENCE [LARGE SCALE GENOMIC DNA]</scope>
    <source>
        <strain evidence="10 11">CL_MEX2019</strain>
        <tissue evidence="10">Muscle</tissue>
    </source>
</reference>
<feature type="transmembrane region" description="Helical" evidence="8">
    <location>
        <begin position="6"/>
        <end position="24"/>
    </location>
</feature>
<dbReference type="Pfam" id="PF01593">
    <property type="entry name" value="Amino_oxidase"/>
    <property type="match status" value="1"/>
</dbReference>
<dbReference type="PANTHER" id="PTHR43563:SF14">
    <property type="entry name" value="AMINE OXIDASE"/>
    <property type="match status" value="1"/>
</dbReference>
<dbReference type="InterPro" id="IPR050703">
    <property type="entry name" value="Flavin_MAO"/>
</dbReference>